<keyword evidence="1 5" id="KW-0673">Quorum sensing</keyword>
<evidence type="ECO:0000256" key="4">
    <source>
        <dbReference type="ARBA" id="ARBA00022929"/>
    </source>
</evidence>
<evidence type="ECO:0000256" key="2">
    <source>
        <dbReference type="ARBA" id="ARBA00022679"/>
    </source>
</evidence>
<dbReference type="EMBL" id="WUEP01000022">
    <property type="protein sequence ID" value="NEH94315.1"/>
    <property type="molecule type" value="Genomic_DNA"/>
</dbReference>
<dbReference type="PRINTS" id="PR01549">
    <property type="entry name" value="AUTOINDCRSYN"/>
</dbReference>
<gene>
    <name evidence="7" type="ORF">GR206_25450</name>
</gene>
<sequence>MMKICIGNSRANSVLMEKIWRFRHQQFVERRGWQALRKSDRREIDQFDHDCAIHFSVLKNDAVIGYSRLLPTVQPHLLSSVYPQIMRGQKWPRSHDVFEWTRWAVASGDERIDGVRVSRVLMIGLMEFCRVAGITSLIGETHPKLINSLRANGWQTHILSEPSIFENELVVPLEVIPSSAPQTLKATS</sequence>
<dbReference type="Pfam" id="PF00765">
    <property type="entry name" value="Autoind_synth"/>
    <property type="match status" value="1"/>
</dbReference>
<dbReference type="SUPFAM" id="SSF55729">
    <property type="entry name" value="Acyl-CoA N-acyltransferases (Nat)"/>
    <property type="match status" value="1"/>
</dbReference>
<comment type="similarity">
    <text evidence="5 6">Belongs to the autoinducer synthase family.</text>
</comment>
<evidence type="ECO:0000313" key="8">
    <source>
        <dbReference type="Proteomes" id="UP000468864"/>
    </source>
</evidence>
<dbReference type="RefSeq" id="WP_138333855.1">
    <property type="nucleotide sequence ID" value="NZ_WUEP01000022.1"/>
</dbReference>
<dbReference type="GO" id="GO:0009372">
    <property type="term" value="P:quorum sensing"/>
    <property type="evidence" value="ECO:0007669"/>
    <property type="project" value="UniProtKB-UniRule"/>
</dbReference>
<name>A0A6N9ZN52_9HYPH</name>
<comment type="catalytic activity">
    <reaction evidence="6">
        <text>a fatty acyl-[ACP] + S-adenosyl-L-methionine = an N-acyl-L-homoserine lactone + S-methyl-5'-thioadenosine + holo-[ACP] + H(+)</text>
        <dbReference type="Rhea" id="RHEA:10096"/>
        <dbReference type="Rhea" id="RHEA-COMP:9685"/>
        <dbReference type="Rhea" id="RHEA-COMP:14125"/>
        <dbReference type="ChEBI" id="CHEBI:15378"/>
        <dbReference type="ChEBI" id="CHEBI:17509"/>
        <dbReference type="ChEBI" id="CHEBI:55474"/>
        <dbReference type="ChEBI" id="CHEBI:59789"/>
        <dbReference type="ChEBI" id="CHEBI:64479"/>
        <dbReference type="ChEBI" id="CHEBI:138651"/>
        <dbReference type="EC" id="2.3.1.184"/>
    </reaction>
</comment>
<reference evidence="7 8" key="1">
    <citation type="submission" date="2019-12" db="EMBL/GenBank/DDBJ databases">
        <title>Rhizobium genotypes associated with high levels of biological nitrogen fixation by grain legumes in a temperate-maritime cropping system.</title>
        <authorList>
            <person name="Maluk M."/>
            <person name="Francesc Ferrando Molina F."/>
            <person name="Lopez Del Egido L."/>
            <person name="Lafos M."/>
            <person name="Langarica-Fuentes A."/>
            <person name="Gebre Yohannes G."/>
            <person name="Young M.W."/>
            <person name="Martin P."/>
            <person name="Gantlett R."/>
            <person name="Kenicer G."/>
            <person name="Hawes C."/>
            <person name="Begg G.S."/>
            <person name="Quilliam R.S."/>
            <person name="Squire G.R."/>
            <person name="Poole P.S."/>
            <person name="Young P.W."/>
            <person name="Iannetta P.M."/>
            <person name="James E.K."/>
        </authorList>
    </citation>
    <scope>NUCLEOTIDE SEQUENCE [LARGE SCALE GENOMIC DNA]</scope>
    <source>
        <strain evidence="7 8">JHI2449</strain>
    </source>
</reference>
<dbReference type="Proteomes" id="UP000468864">
    <property type="component" value="Unassembled WGS sequence"/>
</dbReference>
<protein>
    <recommendedName>
        <fullName evidence="6">Acyl-homoserine-lactone synthase</fullName>
        <ecNumber evidence="6">2.3.1.184</ecNumber>
    </recommendedName>
    <alternativeName>
        <fullName evidence="6">Autoinducer synthesis protein</fullName>
    </alternativeName>
</protein>
<keyword evidence="2 6" id="KW-0808">Transferase</keyword>
<keyword evidence="4 5" id="KW-0071">Autoinducer synthesis</keyword>
<organism evidence="7 8">
    <name type="scientific">Rhizobium laguerreae</name>
    <dbReference type="NCBI Taxonomy" id="1076926"/>
    <lineage>
        <taxon>Bacteria</taxon>
        <taxon>Pseudomonadati</taxon>
        <taxon>Pseudomonadota</taxon>
        <taxon>Alphaproteobacteria</taxon>
        <taxon>Hyphomicrobiales</taxon>
        <taxon>Rhizobiaceae</taxon>
        <taxon>Rhizobium/Agrobacterium group</taxon>
        <taxon>Rhizobium</taxon>
    </lineage>
</organism>
<proteinExistence type="inferred from homology"/>
<dbReference type="InterPro" id="IPR016181">
    <property type="entry name" value="Acyl_CoA_acyltransferase"/>
</dbReference>
<evidence type="ECO:0000256" key="3">
    <source>
        <dbReference type="ARBA" id="ARBA00022691"/>
    </source>
</evidence>
<evidence type="ECO:0000256" key="5">
    <source>
        <dbReference type="PROSITE-ProRule" id="PRU00533"/>
    </source>
</evidence>
<comment type="caution">
    <text evidence="7">The sequence shown here is derived from an EMBL/GenBank/DDBJ whole genome shotgun (WGS) entry which is preliminary data.</text>
</comment>
<dbReference type="Gene3D" id="3.40.630.30">
    <property type="match status" value="1"/>
</dbReference>
<dbReference type="PANTHER" id="PTHR39322">
    <property type="entry name" value="ACYL-HOMOSERINE-LACTONE SYNTHASE"/>
    <property type="match status" value="1"/>
</dbReference>
<dbReference type="InterPro" id="IPR001690">
    <property type="entry name" value="Autoind_synthase"/>
</dbReference>
<dbReference type="PANTHER" id="PTHR39322:SF1">
    <property type="entry name" value="ISOVALERYL-HOMOSERINE LACTONE SYNTHASE"/>
    <property type="match status" value="1"/>
</dbReference>
<evidence type="ECO:0000256" key="6">
    <source>
        <dbReference type="RuleBase" id="RU361135"/>
    </source>
</evidence>
<evidence type="ECO:0000256" key="1">
    <source>
        <dbReference type="ARBA" id="ARBA00022654"/>
    </source>
</evidence>
<keyword evidence="3 6" id="KW-0949">S-adenosyl-L-methionine</keyword>
<dbReference type="EC" id="2.3.1.184" evidence="6"/>
<dbReference type="GO" id="GO:0061579">
    <property type="term" value="F:N-acyl homoserine lactone synthase activity"/>
    <property type="evidence" value="ECO:0007669"/>
    <property type="project" value="UniProtKB-UniRule"/>
</dbReference>
<evidence type="ECO:0000313" key="7">
    <source>
        <dbReference type="EMBL" id="NEH94315.1"/>
    </source>
</evidence>
<accession>A0A6N9ZN52</accession>
<dbReference type="PROSITE" id="PS51187">
    <property type="entry name" value="AUTOINDUCER_SYNTH_2"/>
    <property type="match status" value="1"/>
</dbReference>
<dbReference type="AlphaFoldDB" id="A0A6N9ZN52"/>
<dbReference type="GO" id="GO:0007165">
    <property type="term" value="P:signal transduction"/>
    <property type="evidence" value="ECO:0007669"/>
    <property type="project" value="TreeGrafter"/>
</dbReference>